<name>A0AA35QBK6_9HYPO</name>
<keyword evidence="2" id="KW-1185">Reference proteome</keyword>
<organism evidence="1 2">
    <name type="scientific">Clonostachys chloroleuca</name>
    <dbReference type="NCBI Taxonomy" id="1926264"/>
    <lineage>
        <taxon>Eukaryota</taxon>
        <taxon>Fungi</taxon>
        <taxon>Dikarya</taxon>
        <taxon>Ascomycota</taxon>
        <taxon>Pezizomycotina</taxon>
        <taxon>Sordariomycetes</taxon>
        <taxon>Hypocreomycetidae</taxon>
        <taxon>Hypocreales</taxon>
        <taxon>Bionectriaceae</taxon>
        <taxon>Clonostachys</taxon>
    </lineage>
</organism>
<feature type="non-terminal residue" evidence="1">
    <location>
        <position position="153"/>
    </location>
</feature>
<accession>A0AA35QBK6</accession>
<sequence>MNILQRRGLVDVYEFNKRWSKKIQLLANGRPLTLEEHDINKVLQDANSSLKDLLLFTIVMTCVVAALDQFVKGPLVQKILFNVLQVLLKLNENGNAISRSQYNNRLSAWRSTACLRTLNQAAEMHRQELISNSSIIGGSLPSMESNHVEEFLI</sequence>
<evidence type="ECO:0000313" key="1">
    <source>
        <dbReference type="EMBL" id="CAI6098963.1"/>
    </source>
</evidence>
<evidence type="ECO:0000313" key="2">
    <source>
        <dbReference type="Proteomes" id="UP001160390"/>
    </source>
</evidence>
<proteinExistence type="predicted"/>
<comment type="caution">
    <text evidence="1">The sequence shown here is derived from an EMBL/GenBank/DDBJ whole genome shotgun (WGS) entry which is preliminary data.</text>
</comment>
<protein>
    <submittedName>
        <fullName evidence="1">Uncharacterized protein</fullName>
    </submittedName>
</protein>
<dbReference type="AlphaFoldDB" id="A0AA35QBK6"/>
<dbReference type="EMBL" id="CABFNP030001299">
    <property type="protein sequence ID" value="CAI6098963.1"/>
    <property type="molecule type" value="Genomic_DNA"/>
</dbReference>
<dbReference type="Proteomes" id="UP001160390">
    <property type="component" value="Unassembled WGS sequence"/>
</dbReference>
<reference evidence="1" key="1">
    <citation type="submission" date="2023-01" db="EMBL/GenBank/DDBJ databases">
        <authorList>
            <person name="Piombo E."/>
        </authorList>
    </citation>
    <scope>NUCLEOTIDE SEQUENCE</scope>
</reference>
<gene>
    <name evidence="1" type="ORF">CCHLO57077_00002223</name>
</gene>